<reference evidence="4 5" key="1">
    <citation type="submission" date="2017-04" db="EMBL/GenBank/DDBJ databases">
        <title>Genome sequencing of [Candida] sorbophila.</title>
        <authorList>
            <person name="Ahn J.O."/>
        </authorList>
    </citation>
    <scope>NUCLEOTIDE SEQUENCE [LARGE SCALE GENOMIC DNA]</scope>
    <source>
        <strain evidence="4 5">DS02</strain>
    </source>
</reference>
<keyword evidence="2" id="KW-0288">FMN</keyword>
<dbReference type="CDD" id="cd04730">
    <property type="entry name" value="NPD_like"/>
    <property type="match status" value="1"/>
</dbReference>
<evidence type="ECO:0000313" key="4">
    <source>
        <dbReference type="EMBL" id="PRT57111.1"/>
    </source>
</evidence>
<keyword evidence="4" id="KW-0503">Monooxygenase</keyword>
<dbReference type="OrthoDB" id="412383at2759"/>
<dbReference type="Proteomes" id="UP000238350">
    <property type="component" value="Unassembled WGS sequence"/>
</dbReference>
<dbReference type="InterPro" id="IPR013785">
    <property type="entry name" value="Aldolase_TIM"/>
</dbReference>
<dbReference type="SUPFAM" id="SSF51412">
    <property type="entry name" value="Inosine monophosphate dehydrogenase (IMPDH)"/>
    <property type="match status" value="1"/>
</dbReference>
<dbReference type="Gene3D" id="3.20.20.70">
    <property type="entry name" value="Aldolase class I"/>
    <property type="match status" value="1"/>
</dbReference>
<dbReference type="RefSeq" id="XP_024667056.1">
    <property type="nucleotide sequence ID" value="XM_024811288.1"/>
</dbReference>
<organism evidence="4 5">
    <name type="scientific">Wickerhamiella sorbophila</name>
    <dbReference type="NCBI Taxonomy" id="45607"/>
    <lineage>
        <taxon>Eukaryota</taxon>
        <taxon>Fungi</taxon>
        <taxon>Dikarya</taxon>
        <taxon>Ascomycota</taxon>
        <taxon>Saccharomycotina</taxon>
        <taxon>Dipodascomycetes</taxon>
        <taxon>Dipodascales</taxon>
        <taxon>Trichomonascaceae</taxon>
        <taxon>Wickerhamiella</taxon>
    </lineage>
</organism>
<keyword evidence="3" id="KW-0560">Oxidoreductase</keyword>
<comment type="caution">
    <text evidence="4">The sequence shown here is derived from an EMBL/GenBank/DDBJ whole genome shotgun (WGS) entry which is preliminary data.</text>
</comment>
<gene>
    <name evidence="4" type="ORF">B9G98_04731</name>
</gene>
<dbReference type="PANTHER" id="PTHR32332:SF20">
    <property type="entry name" value="2-NITROPROPANE DIOXYGENASE-LIKE PROTEIN"/>
    <property type="match status" value="1"/>
</dbReference>
<keyword evidence="1" id="KW-0285">Flavoprotein</keyword>
<evidence type="ECO:0000256" key="3">
    <source>
        <dbReference type="ARBA" id="ARBA00023002"/>
    </source>
</evidence>
<proteinExistence type="predicted"/>
<dbReference type="EMBL" id="NDIQ01000022">
    <property type="protein sequence ID" value="PRT57111.1"/>
    <property type="molecule type" value="Genomic_DNA"/>
</dbReference>
<dbReference type="InterPro" id="IPR004136">
    <property type="entry name" value="NMO"/>
</dbReference>
<dbReference type="GO" id="GO:0018580">
    <property type="term" value="F:nitronate monooxygenase activity"/>
    <property type="evidence" value="ECO:0007669"/>
    <property type="project" value="InterPro"/>
</dbReference>
<dbReference type="GeneID" id="36518479"/>
<protein>
    <submittedName>
        <fullName evidence="4">Nitronate monooxygenase</fullName>
    </submittedName>
</protein>
<dbReference type="AlphaFoldDB" id="A0A2T0FQ48"/>
<evidence type="ECO:0000313" key="5">
    <source>
        <dbReference type="Proteomes" id="UP000238350"/>
    </source>
</evidence>
<name>A0A2T0FQ48_9ASCO</name>
<keyword evidence="5" id="KW-1185">Reference proteome</keyword>
<evidence type="ECO:0000256" key="1">
    <source>
        <dbReference type="ARBA" id="ARBA00022630"/>
    </source>
</evidence>
<sequence length="334" mass="35696">MAKSLNTWLTRTTGVKVPFMQGGMQNVGTAVMVSAVANAGALGFLTAFTQPTPEALRAEIRKCKELSGNNVFGVNFTLLPAINPPDYVSFAQVAVDEGIWIFETAGNPKPVMPVLKSVKNAIIIHKCVNLKHALKAEKAGVSAITIDGFECAGHPGEEDITTLILLGRCRQEISIPILASGGFADGRTAAAAFAMGAQAVNMGTRWMCTKEAPVHENVKKTIVAAKETDTALLLKPLNNAVRCYNNAVAKKVHAAELDSGKNFEFGMIRDLMAGAKGKQVYETGDVDLGIWSVGQSQGLIHDIPSCQELVDRLVRETIDCLEQGYSIIQNGANL</sequence>
<dbReference type="STRING" id="45607.A0A2T0FQ48"/>
<evidence type="ECO:0000256" key="2">
    <source>
        <dbReference type="ARBA" id="ARBA00022643"/>
    </source>
</evidence>
<dbReference type="PANTHER" id="PTHR32332">
    <property type="entry name" value="2-NITROPROPANE DIOXYGENASE"/>
    <property type="match status" value="1"/>
</dbReference>
<accession>A0A2T0FQ48</accession>
<dbReference type="Pfam" id="PF03060">
    <property type="entry name" value="NMO"/>
    <property type="match status" value="1"/>
</dbReference>